<dbReference type="KEGG" id="strg:SRT_08990"/>
<feature type="binding site" evidence="1">
    <location>
        <position position="155"/>
    </location>
    <ligand>
        <name>Mg(2+)</name>
        <dbReference type="ChEBI" id="CHEBI:18420"/>
        <label>1</label>
        <note>catalytic</note>
    </ligand>
</feature>
<feature type="binding site" evidence="1">
    <location>
        <position position="175"/>
    </location>
    <ligand>
        <name>Mg(2+)</name>
        <dbReference type="ChEBI" id="CHEBI:18420"/>
        <label>1</label>
        <note>catalytic</note>
    </ligand>
</feature>
<organism evidence="2 3">
    <name type="scientific">Streptococcus troglodytae</name>
    <dbReference type="NCBI Taxonomy" id="1111760"/>
    <lineage>
        <taxon>Bacteria</taxon>
        <taxon>Bacillati</taxon>
        <taxon>Bacillota</taxon>
        <taxon>Bacilli</taxon>
        <taxon>Lactobacillales</taxon>
        <taxon>Streptococcaceae</taxon>
        <taxon>Streptococcus</taxon>
    </lineage>
</organism>
<evidence type="ECO:0000256" key="1">
    <source>
        <dbReference type="PIRSR" id="PIRSR600760-2"/>
    </source>
</evidence>
<dbReference type="Pfam" id="PF00459">
    <property type="entry name" value="Inositol_P"/>
    <property type="match status" value="1"/>
</dbReference>
<dbReference type="GO" id="GO:0006020">
    <property type="term" value="P:inositol metabolic process"/>
    <property type="evidence" value="ECO:0007669"/>
    <property type="project" value="TreeGrafter"/>
</dbReference>
<dbReference type="SUPFAM" id="SSF56655">
    <property type="entry name" value="Carbohydrate phosphatase"/>
    <property type="match status" value="1"/>
</dbReference>
<dbReference type="PRINTS" id="PR00377">
    <property type="entry name" value="IMPHPHTASES"/>
</dbReference>
<sequence>MTKNYAYPLDLSWSTEEMTSVLSFLNLVEKAYESKVEAVLLLKVIRITKRLLAASRKKSKSIVILKRLVVILPIELFKPQKLKRKDSSLLETKFQFAKELIYEAGSYIRDNMTKDLAIEEKSTFDDLVTNLDKAVQSLMVERIRKVYSQDHIFAEENGLVADINDGAVWVLDPIDGTINFIVQGCDFAVMIAYYEKGIGQFGLIYDVMNDLLYSGGGQFEVKVNDKALKPFQDRPFNRSLIGANNGMCAQNVMGIANLGRQTLGVRGIGSAGLSICRVLEGRFIAYFSNVSPWDYAAGSIMGEKLGYVTLDLQGQKPDYKTRQKIMFVPKIKLKEIQKYIK</sequence>
<gene>
    <name evidence="2" type="ORF">SRT_08990</name>
</gene>
<dbReference type="InterPro" id="IPR023324">
    <property type="entry name" value="BH2638-like_sf"/>
</dbReference>
<evidence type="ECO:0000313" key="3">
    <source>
        <dbReference type="Proteomes" id="UP000217758"/>
    </source>
</evidence>
<dbReference type="Proteomes" id="UP000217758">
    <property type="component" value="Chromosome"/>
</dbReference>
<feature type="binding site" evidence="1">
    <location>
        <position position="174"/>
    </location>
    <ligand>
        <name>Mg(2+)</name>
        <dbReference type="ChEBI" id="CHEBI:18420"/>
        <label>1</label>
        <note>catalytic</note>
    </ligand>
</feature>
<keyword evidence="1" id="KW-0479">Metal-binding</keyword>
<keyword evidence="1" id="KW-0460">Magnesium</keyword>
<keyword evidence="3" id="KW-1185">Reference proteome</keyword>
<dbReference type="InterPro" id="IPR007920">
    <property type="entry name" value="UPF0223"/>
</dbReference>
<proteinExistence type="predicted"/>
<accession>A0A1L7LJ58</accession>
<feature type="binding site" evidence="1">
    <location>
        <position position="294"/>
    </location>
    <ligand>
        <name>Mg(2+)</name>
        <dbReference type="ChEBI" id="CHEBI:18420"/>
        <label>1</label>
        <note>catalytic</note>
    </ligand>
</feature>
<dbReference type="GO" id="GO:0008934">
    <property type="term" value="F:inositol monophosphate 1-phosphatase activity"/>
    <property type="evidence" value="ECO:0007669"/>
    <property type="project" value="TreeGrafter"/>
</dbReference>
<comment type="cofactor">
    <cofactor evidence="1">
        <name>Mg(2+)</name>
        <dbReference type="ChEBI" id="CHEBI:18420"/>
    </cofactor>
</comment>
<name>A0A1L7LJ58_9STRE</name>
<dbReference type="PANTHER" id="PTHR20854:SF4">
    <property type="entry name" value="INOSITOL-1-MONOPHOSPHATASE-RELATED"/>
    <property type="match status" value="1"/>
</dbReference>
<protein>
    <submittedName>
        <fullName evidence="2">Inositol monophosphatase family protein</fullName>
    </submittedName>
</protein>
<dbReference type="InterPro" id="IPR000760">
    <property type="entry name" value="Inositol_monophosphatase-like"/>
</dbReference>
<dbReference type="AlphaFoldDB" id="A0A1L7LJ58"/>
<dbReference type="PANTHER" id="PTHR20854">
    <property type="entry name" value="INOSITOL MONOPHOSPHATASE"/>
    <property type="match status" value="1"/>
</dbReference>
<dbReference type="Gene3D" id="3.30.540.10">
    <property type="entry name" value="Fructose-1,6-Bisphosphatase, subunit A, domain 1"/>
    <property type="match status" value="1"/>
</dbReference>
<dbReference type="GO" id="GO:0046872">
    <property type="term" value="F:metal ion binding"/>
    <property type="evidence" value="ECO:0007669"/>
    <property type="project" value="UniProtKB-KW"/>
</dbReference>
<dbReference type="Gene3D" id="3.40.190.80">
    <property type="match status" value="1"/>
</dbReference>
<dbReference type="Pfam" id="PF05256">
    <property type="entry name" value="UPF0223"/>
    <property type="match status" value="1"/>
</dbReference>
<dbReference type="SUPFAM" id="SSF158504">
    <property type="entry name" value="BH2638-like"/>
    <property type="match status" value="1"/>
</dbReference>
<dbReference type="EMBL" id="AP014612">
    <property type="protein sequence ID" value="BAQ24160.1"/>
    <property type="molecule type" value="Genomic_DNA"/>
</dbReference>
<dbReference type="GO" id="GO:0007165">
    <property type="term" value="P:signal transduction"/>
    <property type="evidence" value="ECO:0007669"/>
    <property type="project" value="TreeGrafter"/>
</dbReference>
<dbReference type="CDD" id="cd01637">
    <property type="entry name" value="IMPase_like"/>
    <property type="match status" value="1"/>
</dbReference>
<evidence type="ECO:0000313" key="2">
    <source>
        <dbReference type="EMBL" id="BAQ24160.1"/>
    </source>
</evidence>
<reference evidence="2 3" key="1">
    <citation type="journal article" date="2016" name="Microbiol. Immunol.">
        <title>Complete genome sequence of Streptococcus troglodytae TKU31 isolated from the oral cavity of a chimpanzee (Pan troglodytes).</title>
        <authorList>
            <person name="Okamoto M."/>
            <person name="Naito M."/>
            <person name="Miyanohara M."/>
            <person name="Imai S."/>
            <person name="Nomura Y."/>
            <person name="Saito W."/>
            <person name="Momoi Y."/>
            <person name="Takada K."/>
            <person name="Miyabe-Nishiwaki T."/>
            <person name="Tomonaga M."/>
            <person name="Hanada N."/>
        </authorList>
    </citation>
    <scope>NUCLEOTIDE SEQUENCE [LARGE SCALE GENOMIC DNA]</scope>
    <source>
        <strain evidence="3">TKU 31</strain>
    </source>
</reference>
<feature type="binding site" evidence="1">
    <location>
        <position position="172"/>
    </location>
    <ligand>
        <name>Mg(2+)</name>
        <dbReference type="ChEBI" id="CHEBI:18420"/>
        <label>1</label>
        <note>catalytic</note>
    </ligand>
</feature>